<keyword evidence="5" id="KW-0812">Transmembrane</keyword>
<keyword evidence="4" id="KW-0560">Oxidoreductase</keyword>
<dbReference type="PANTHER" id="PTHR43004">
    <property type="entry name" value="TRK SYSTEM POTASSIUM UPTAKE PROTEIN"/>
    <property type="match status" value="1"/>
</dbReference>
<evidence type="ECO:0000256" key="5">
    <source>
        <dbReference type="SAM" id="Phobius"/>
    </source>
</evidence>
<dbReference type="SUPFAM" id="SSF51905">
    <property type="entry name" value="FAD/NAD(P)-binding domain"/>
    <property type="match status" value="1"/>
</dbReference>
<dbReference type="GO" id="GO:0071949">
    <property type="term" value="F:FAD binding"/>
    <property type="evidence" value="ECO:0007669"/>
    <property type="project" value="InterPro"/>
</dbReference>
<dbReference type="PANTHER" id="PTHR43004:SF19">
    <property type="entry name" value="BINDING MONOOXYGENASE, PUTATIVE (JCVI)-RELATED"/>
    <property type="match status" value="1"/>
</dbReference>
<keyword evidence="5" id="KW-0472">Membrane</keyword>
<feature type="transmembrane region" description="Helical" evidence="5">
    <location>
        <begin position="366"/>
        <end position="386"/>
    </location>
</feature>
<gene>
    <name evidence="7" type="ORF">AJ80_08915</name>
</gene>
<dbReference type="EMBL" id="PDNA01000227">
    <property type="protein sequence ID" value="PGH02153.1"/>
    <property type="molecule type" value="Genomic_DNA"/>
</dbReference>
<keyword evidence="5" id="KW-1133">Transmembrane helix</keyword>
<organism evidence="7 8">
    <name type="scientific">Polytolypa hystricis (strain UAMH7299)</name>
    <dbReference type="NCBI Taxonomy" id="1447883"/>
    <lineage>
        <taxon>Eukaryota</taxon>
        <taxon>Fungi</taxon>
        <taxon>Dikarya</taxon>
        <taxon>Ascomycota</taxon>
        <taxon>Pezizomycotina</taxon>
        <taxon>Eurotiomycetes</taxon>
        <taxon>Eurotiomycetidae</taxon>
        <taxon>Onygenales</taxon>
        <taxon>Onygenales incertae sedis</taxon>
        <taxon>Polytolypa</taxon>
    </lineage>
</organism>
<dbReference type="PRINTS" id="PR00420">
    <property type="entry name" value="RNGMNOXGNASE"/>
</dbReference>
<dbReference type="Pfam" id="PF01494">
    <property type="entry name" value="FAD_binding_3"/>
    <property type="match status" value="1"/>
</dbReference>
<sequence>MARTEVLVAGAGPTGLVLALWLAKQGVRLRIIDKGDGSPTTSRALVVHARTLELYRQLGIADEIIKLGHKLRAGNWWASGGYRARAPLGNVAIGVSPYPFMFILPQDIHERFLAQKLLDLFGISVERRTELVDFVDHGTHVSVKLTHYRENGVQEAEDCEALYVAGCDGAGSRVRHVLNIPFSGGTYEQLFYVADIEGSGKTLNGEGHVNIVPNDFLLVFGYGENGRARLAGRVEAERSKTLSENVTFEDVALHAVEALYIKVEKVNWFSTYHVHHRVADQFRKGRAFIVGDAGHIHSPAGGQGMNTGIGDAINLAWKLAAVIHNRAEDSILDSFDAERRPFAQMLVQTTDRAFSMVTANGPIVSFLRTYIVALLLPIVLWIPFVMPRLFRRMSQTNLNYRGTSLAEGQAGKVFGGDRLPWVAIENGPDNFEPLSTIAWQVHVYGTAKDELVKWCEAQDIALHPFPWSKVYGKKGLVRDAAYLIRPDSYIAVANVSGRAGEFDSYLQKRSIRDISTKR</sequence>
<proteinExistence type="predicted"/>
<evidence type="ECO:0000313" key="7">
    <source>
        <dbReference type="EMBL" id="PGH02153.1"/>
    </source>
</evidence>
<keyword evidence="8" id="KW-1185">Reference proteome</keyword>
<dbReference type="Gene3D" id="3.50.50.60">
    <property type="entry name" value="FAD/NAD(P)-binding domain"/>
    <property type="match status" value="1"/>
</dbReference>
<dbReference type="GO" id="GO:0016709">
    <property type="term" value="F:oxidoreductase activity, acting on paired donors, with incorporation or reduction of molecular oxygen, NAD(P)H as one donor, and incorporation of one atom of oxygen"/>
    <property type="evidence" value="ECO:0007669"/>
    <property type="project" value="UniProtKB-ARBA"/>
</dbReference>
<dbReference type="InterPro" id="IPR050641">
    <property type="entry name" value="RIFMO-like"/>
</dbReference>
<keyword evidence="2" id="KW-0285">Flavoprotein</keyword>
<dbReference type="InterPro" id="IPR036188">
    <property type="entry name" value="FAD/NAD-bd_sf"/>
</dbReference>
<evidence type="ECO:0000256" key="3">
    <source>
        <dbReference type="ARBA" id="ARBA00022827"/>
    </source>
</evidence>
<dbReference type="STRING" id="1447883.A0A2B7X020"/>
<comment type="caution">
    <text evidence="7">The sequence shown here is derived from an EMBL/GenBank/DDBJ whole genome shotgun (WGS) entry which is preliminary data.</text>
</comment>
<evidence type="ECO:0000256" key="1">
    <source>
        <dbReference type="ARBA" id="ARBA00001974"/>
    </source>
</evidence>
<evidence type="ECO:0000256" key="4">
    <source>
        <dbReference type="ARBA" id="ARBA00023002"/>
    </source>
</evidence>
<keyword evidence="3" id="KW-0274">FAD</keyword>
<dbReference type="Proteomes" id="UP000224634">
    <property type="component" value="Unassembled WGS sequence"/>
</dbReference>
<feature type="domain" description="FAD-binding" evidence="6">
    <location>
        <begin position="3"/>
        <end position="349"/>
    </location>
</feature>
<dbReference type="OrthoDB" id="2096480at2759"/>
<protein>
    <recommendedName>
        <fullName evidence="6">FAD-binding domain-containing protein</fullName>
    </recommendedName>
</protein>
<reference evidence="7 8" key="1">
    <citation type="submission" date="2017-10" db="EMBL/GenBank/DDBJ databases">
        <title>Comparative genomics in systemic dimorphic fungi from Ajellomycetaceae.</title>
        <authorList>
            <person name="Munoz J.F."/>
            <person name="Mcewen J.G."/>
            <person name="Clay O.K."/>
            <person name="Cuomo C.A."/>
        </authorList>
    </citation>
    <scope>NUCLEOTIDE SEQUENCE [LARGE SCALE GENOMIC DNA]</scope>
    <source>
        <strain evidence="7 8">UAMH7299</strain>
    </source>
</reference>
<comment type="cofactor">
    <cofactor evidence="1">
        <name>FAD</name>
        <dbReference type="ChEBI" id="CHEBI:57692"/>
    </cofactor>
</comment>
<evidence type="ECO:0000313" key="8">
    <source>
        <dbReference type="Proteomes" id="UP000224634"/>
    </source>
</evidence>
<name>A0A2B7X020_POLH7</name>
<evidence type="ECO:0000256" key="2">
    <source>
        <dbReference type="ARBA" id="ARBA00022630"/>
    </source>
</evidence>
<accession>A0A2B7X020</accession>
<dbReference type="Gene3D" id="3.30.70.2450">
    <property type="match status" value="1"/>
</dbReference>
<evidence type="ECO:0000259" key="6">
    <source>
        <dbReference type="Pfam" id="PF01494"/>
    </source>
</evidence>
<dbReference type="AlphaFoldDB" id="A0A2B7X020"/>
<dbReference type="InterPro" id="IPR002938">
    <property type="entry name" value="FAD-bd"/>
</dbReference>